<dbReference type="InterPro" id="IPR036412">
    <property type="entry name" value="HAD-like_sf"/>
</dbReference>
<dbReference type="InterPro" id="IPR006379">
    <property type="entry name" value="HAD-SF_hydro_IIB"/>
</dbReference>
<dbReference type="SFLD" id="SFLDG01140">
    <property type="entry name" value="C2.B:_Phosphomannomutase_and_P"/>
    <property type="match status" value="1"/>
</dbReference>
<dbReference type="Gene3D" id="3.30.1240.10">
    <property type="match status" value="1"/>
</dbReference>
<dbReference type="Gene3D" id="3.40.50.1000">
    <property type="entry name" value="HAD superfamily/HAD-like"/>
    <property type="match status" value="1"/>
</dbReference>
<protein>
    <submittedName>
        <fullName evidence="1">Haloacid dehalogenase</fullName>
    </submittedName>
</protein>
<dbReference type="EMBL" id="BMLV01000004">
    <property type="protein sequence ID" value="GGP04841.1"/>
    <property type="molecule type" value="Genomic_DNA"/>
</dbReference>
<dbReference type="NCBIfam" id="TIGR01484">
    <property type="entry name" value="HAD-SF-IIB"/>
    <property type="match status" value="1"/>
</dbReference>
<gene>
    <name evidence="1" type="ORF">GCM10010992_18660</name>
</gene>
<comment type="caution">
    <text evidence="1">The sequence shown here is derived from an EMBL/GenBank/DDBJ whole genome shotgun (WGS) entry which is preliminary data.</text>
</comment>
<name>A0ABQ2NK33_9FLAO</name>
<dbReference type="CDD" id="cd07518">
    <property type="entry name" value="HAD_YbiV-Like"/>
    <property type="match status" value="1"/>
</dbReference>
<dbReference type="Pfam" id="PF08282">
    <property type="entry name" value="Hydrolase_3"/>
    <property type="match status" value="1"/>
</dbReference>
<dbReference type="PANTHER" id="PTHR10000:SF8">
    <property type="entry name" value="HAD SUPERFAMILY HYDROLASE-LIKE, TYPE 3"/>
    <property type="match status" value="1"/>
</dbReference>
<organism evidence="1 2">
    <name type="scientific">Cloacibacterium rupense</name>
    <dbReference type="NCBI Taxonomy" id="517423"/>
    <lineage>
        <taxon>Bacteria</taxon>
        <taxon>Pseudomonadati</taxon>
        <taxon>Bacteroidota</taxon>
        <taxon>Flavobacteriia</taxon>
        <taxon>Flavobacteriales</taxon>
        <taxon>Weeksellaceae</taxon>
    </lineage>
</organism>
<proteinExistence type="predicted"/>
<sequence>MQSQKISSKENIFMTDIKLIVTDMDGTFLNSNYEVSSDFKEIYTELKRRNILFVPASGRQMPGITKYFEEIEHEIGFIAENGGYVVYQGQELFADKMEHSHISEIIKAVREISGARAVLSAKKYAYYETEDQNFVDFFTRYYTKNKKMKDLTEMVDDSAFKIAIYHPEGSEKNLYPFLKHFEKYGLEVVVSGEFWMDIMNKNINKGKALSILQKELKITPEQTMAFGDYMNDIEMLENAKYSFAMENAHPSVKKIAHYEAPSHNDFGVIEVIKNYLNK</sequence>
<dbReference type="InterPro" id="IPR023214">
    <property type="entry name" value="HAD_sf"/>
</dbReference>
<dbReference type="SFLD" id="SFLDS00003">
    <property type="entry name" value="Haloacid_Dehalogenase"/>
    <property type="match status" value="1"/>
</dbReference>
<keyword evidence="2" id="KW-1185">Reference proteome</keyword>
<dbReference type="SFLD" id="SFLDG01144">
    <property type="entry name" value="C2.B.4:_PGP_Like"/>
    <property type="match status" value="1"/>
</dbReference>
<dbReference type="NCBIfam" id="TIGR00099">
    <property type="entry name" value="Cof-subfamily"/>
    <property type="match status" value="1"/>
</dbReference>
<dbReference type="InterPro" id="IPR000150">
    <property type="entry name" value="Cof"/>
</dbReference>
<dbReference type="Proteomes" id="UP000620064">
    <property type="component" value="Unassembled WGS sequence"/>
</dbReference>
<evidence type="ECO:0000313" key="1">
    <source>
        <dbReference type="EMBL" id="GGP04841.1"/>
    </source>
</evidence>
<dbReference type="SUPFAM" id="SSF56784">
    <property type="entry name" value="HAD-like"/>
    <property type="match status" value="1"/>
</dbReference>
<accession>A0ABQ2NK33</accession>
<reference evidence="2" key="1">
    <citation type="journal article" date="2019" name="Int. J. Syst. Evol. Microbiol.">
        <title>The Global Catalogue of Microorganisms (GCM) 10K type strain sequencing project: providing services to taxonomists for standard genome sequencing and annotation.</title>
        <authorList>
            <consortium name="The Broad Institute Genomics Platform"/>
            <consortium name="The Broad Institute Genome Sequencing Center for Infectious Disease"/>
            <person name="Wu L."/>
            <person name="Ma J."/>
        </authorList>
    </citation>
    <scope>NUCLEOTIDE SEQUENCE [LARGE SCALE GENOMIC DNA]</scope>
    <source>
        <strain evidence="2">CGMCC 1.7656</strain>
    </source>
</reference>
<dbReference type="PANTHER" id="PTHR10000">
    <property type="entry name" value="PHOSPHOSERINE PHOSPHATASE"/>
    <property type="match status" value="1"/>
</dbReference>
<evidence type="ECO:0000313" key="2">
    <source>
        <dbReference type="Proteomes" id="UP000620064"/>
    </source>
</evidence>